<evidence type="ECO:0000256" key="1">
    <source>
        <dbReference type="PROSITE-ProRule" id="PRU00285"/>
    </source>
</evidence>
<feature type="domain" description="SHSP" evidence="4">
    <location>
        <begin position="37"/>
        <end position="147"/>
    </location>
</feature>
<proteinExistence type="inferred from homology"/>
<comment type="caution">
    <text evidence="5">The sequence shown here is derived from an EMBL/GenBank/DDBJ whole genome shotgun (WGS) entry which is preliminary data.</text>
</comment>
<gene>
    <name evidence="5" type="ORF">ACFQJC_05880</name>
</gene>
<sequence length="147" mass="17208">MSSRNNPFDELERIFERLSREFSDASRSWNIGEPNMPWKTEESMALDLVEHDDHFIVAVDLPGFEREDVEVSVTDHMLRISANREQEIEDKDTQYIRHERQHRTEERSLALPDAVDPENVTARMKNGVLTVTLPKIEDDESRTIDIE</sequence>
<dbReference type="Proteomes" id="UP001596481">
    <property type="component" value="Unassembled WGS sequence"/>
</dbReference>
<dbReference type="SUPFAM" id="SSF49764">
    <property type="entry name" value="HSP20-like chaperones"/>
    <property type="match status" value="1"/>
</dbReference>
<evidence type="ECO:0000313" key="6">
    <source>
        <dbReference type="Proteomes" id="UP001596481"/>
    </source>
</evidence>
<reference evidence="5 6" key="1">
    <citation type="journal article" date="2019" name="Int. J. Syst. Evol. Microbiol.">
        <title>The Global Catalogue of Microorganisms (GCM) 10K type strain sequencing project: providing services to taxonomists for standard genome sequencing and annotation.</title>
        <authorList>
            <consortium name="The Broad Institute Genomics Platform"/>
            <consortium name="The Broad Institute Genome Sequencing Center for Infectious Disease"/>
            <person name="Wu L."/>
            <person name="Ma J."/>
        </authorList>
    </citation>
    <scope>NUCLEOTIDE SEQUENCE [LARGE SCALE GENOMIC DNA]</scope>
    <source>
        <strain evidence="5 6">DSM 29988</strain>
    </source>
</reference>
<feature type="compositionally biased region" description="Basic and acidic residues" evidence="3">
    <location>
        <begin position="99"/>
        <end position="108"/>
    </location>
</feature>
<dbReference type="CDD" id="cd06464">
    <property type="entry name" value="ACD_sHsps-like"/>
    <property type="match status" value="1"/>
</dbReference>
<evidence type="ECO:0000259" key="4">
    <source>
        <dbReference type="PROSITE" id="PS01031"/>
    </source>
</evidence>
<dbReference type="RefSeq" id="WP_390222349.1">
    <property type="nucleotide sequence ID" value="NZ_JBHTAA010000002.1"/>
</dbReference>
<feature type="region of interest" description="Disordered" evidence="3">
    <location>
        <begin position="99"/>
        <end position="118"/>
    </location>
</feature>
<dbReference type="PROSITE" id="PS01031">
    <property type="entry name" value="SHSP"/>
    <property type="match status" value="1"/>
</dbReference>
<dbReference type="InterPro" id="IPR008978">
    <property type="entry name" value="HSP20-like_chaperone"/>
</dbReference>
<dbReference type="Gene3D" id="2.60.40.790">
    <property type="match status" value="1"/>
</dbReference>
<dbReference type="InterPro" id="IPR002068">
    <property type="entry name" value="A-crystallin/Hsp20_dom"/>
</dbReference>
<organism evidence="5 6">
    <name type="scientific">Haloferax namakaokahaiae</name>
    <dbReference type="NCBI Taxonomy" id="1748331"/>
    <lineage>
        <taxon>Archaea</taxon>
        <taxon>Methanobacteriati</taxon>
        <taxon>Methanobacteriota</taxon>
        <taxon>Stenosarchaea group</taxon>
        <taxon>Halobacteria</taxon>
        <taxon>Halobacteriales</taxon>
        <taxon>Haloferacaceae</taxon>
        <taxon>Haloferax</taxon>
    </lineage>
</organism>
<dbReference type="Pfam" id="PF00011">
    <property type="entry name" value="HSP20"/>
    <property type="match status" value="1"/>
</dbReference>
<name>A0ABD5ZDR6_9EURY</name>
<accession>A0ABD5ZDR6</accession>
<keyword evidence="6" id="KW-1185">Reference proteome</keyword>
<evidence type="ECO:0000256" key="3">
    <source>
        <dbReference type="SAM" id="MobiDB-lite"/>
    </source>
</evidence>
<dbReference type="InterPro" id="IPR031107">
    <property type="entry name" value="Small_HSP"/>
</dbReference>
<dbReference type="PANTHER" id="PTHR11527">
    <property type="entry name" value="HEAT-SHOCK PROTEIN 20 FAMILY MEMBER"/>
    <property type="match status" value="1"/>
</dbReference>
<comment type="similarity">
    <text evidence="1 2">Belongs to the small heat shock protein (HSP20) family.</text>
</comment>
<evidence type="ECO:0000313" key="5">
    <source>
        <dbReference type="EMBL" id="MFC7203033.1"/>
    </source>
</evidence>
<protein>
    <submittedName>
        <fullName evidence="5">Hsp20/alpha crystallin family protein</fullName>
    </submittedName>
</protein>
<evidence type="ECO:0000256" key="2">
    <source>
        <dbReference type="RuleBase" id="RU003616"/>
    </source>
</evidence>
<dbReference type="EMBL" id="JBHTAA010000002">
    <property type="protein sequence ID" value="MFC7203033.1"/>
    <property type="molecule type" value="Genomic_DNA"/>
</dbReference>
<dbReference type="AlphaFoldDB" id="A0ABD5ZDR6"/>